<protein>
    <recommendedName>
        <fullName evidence="3">SWIM-type domain-containing protein</fullName>
    </recommendedName>
</protein>
<keyword evidence="5" id="KW-1185">Reference proteome</keyword>
<dbReference type="PANTHER" id="PTHR31669">
    <property type="entry name" value="PROTEIN FAR1-RELATED SEQUENCE 10-RELATED"/>
    <property type="match status" value="1"/>
</dbReference>
<dbReference type="Proteomes" id="UP001165160">
    <property type="component" value="Unassembled WGS sequence"/>
</dbReference>
<evidence type="ECO:0000259" key="3">
    <source>
        <dbReference type="PROSITE" id="PS50966"/>
    </source>
</evidence>
<dbReference type="EMBL" id="BRXX01000146">
    <property type="protein sequence ID" value="GMH93849.1"/>
    <property type="molecule type" value="Genomic_DNA"/>
</dbReference>
<evidence type="ECO:0000256" key="2">
    <source>
        <dbReference type="SAM" id="MobiDB-lite"/>
    </source>
</evidence>
<keyword evidence="1" id="KW-0862">Zinc</keyword>
<dbReference type="GO" id="GO:0008270">
    <property type="term" value="F:zinc ion binding"/>
    <property type="evidence" value="ECO:0007669"/>
    <property type="project" value="UniProtKB-KW"/>
</dbReference>
<keyword evidence="1" id="KW-0479">Metal-binding</keyword>
<keyword evidence="1" id="KW-0863">Zinc-finger</keyword>
<sequence length="364" mass="41644">MFYDRASAMNAFFSVFSNLTRMYCVWHLIRNVRRDVKGKNNGSFEDNDIWKIQDSLSEKEFEGAMSELAAKNKAAEVYLRKIDRDSWVRYSIYPTHKIFTYMNRTNGNIESFNGRFRTSRFFNPLRLAIAIIRDESQGIVEVQDKNQKINADMLLTNWAECIFCGSNTTDAQLFTQGYRGYRTGGSDLTGYTLFNSDDSTMKDIDLQKPIPCNCGHTETYGLHCRHVLSFLQCTQRLNNFSDYAKKWVPQRYHLHVYKEAYDRVSITPINPNELMPTFVPAPVFVPHPNNVFSVPPANQHTTSTTTTTSVSPPPPAMIPQILPNDVPKKLGLNERNALPIRGAWQRMAGQEAEGRRQGEELISA</sequence>
<evidence type="ECO:0000313" key="5">
    <source>
        <dbReference type="Proteomes" id="UP001165160"/>
    </source>
</evidence>
<comment type="caution">
    <text evidence="4">The sequence shown here is derived from an EMBL/GenBank/DDBJ whole genome shotgun (WGS) entry which is preliminary data.</text>
</comment>
<feature type="region of interest" description="Disordered" evidence="2">
    <location>
        <begin position="295"/>
        <end position="314"/>
    </location>
</feature>
<dbReference type="InterPro" id="IPR007527">
    <property type="entry name" value="Znf_SWIM"/>
</dbReference>
<feature type="domain" description="SWIM-type" evidence="3">
    <location>
        <begin position="191"/>
        <end position="235"/>
    </location>
</feature>
<reference evidence="5" key="1">
    <citation type="journal article" date="2023" name="Commun. Biol.">
        <title>Genome analysis of Parmales, the sister group of diatoms, reveals the evolutionary specialization of diatoms from phago-mixotrophs to photoautotrophs.</title>
        <authorList>
            <person name="Ban H."/>
            <person name="Sato S."/>
            <person name="Yoshikawa S."/>
            <person name="Yamada K."/>
            <person name="Nakamura Y."/>
            <person name="Ichinomiya M."/>
            <person name="Sato N."/>
            <person name="Blanc-Mathieu R."/>
            <person name="Endo H."/>
            <person name="Kuwata A."/>
            <person name="Ogata H."/>
        </authorList>
    </citation>
    <scope>NUCLEOTIDE SEQUENCE [LARGE SCALE GENOMIC DNA]</scope>
    <source>
        <strain evidence="5">NIES 3699</strain>
    </source>
</reference>
<evidence type="ECO:0000313" key="4">
    <source>
        <dbReference type="EMBL" id="GMH93849.1"/>
    </source>
</evidence>
<gene>
    <name evidence="4" type="ORF">TrVE_jg1890</name>
</gene>
<dbReference type="PROSITE" id="PS50966">
    <property type="entry name" value="ZF_SWIM"/>
    <property type="match status" value="1"/>
</dbReference>
<accession>A0A9W7BUJ3</accession>
<name>A0A9W7BUJ3_9STRA</name>
<feature type="compositionally biased region" description="Low complexity" evidence="2">
    <location>
        <begin position="301"/>
        <end position="310"/>
    </location>
</feature>
<evidence type="ECO:0000256" key="1">
    <source>
        <dbReference type="PROSITE-ProRule" id="PRU00325"/>
    </source>
</evidence>
<dbReference type="GO" id="GO:0006355">
    <property type="term" value="P:regulation of DNA-templated transcription"/>
    <property type="evidence" value="ECO:0007669"/>
    <property type="project" value="InterPro"/>
</dbReference>
<dbReference type="InterPro" id="IPR031052">
    <property type="entry name" value="FHY3/FAR1"/>
</dbReference>
<organism evidence="4 5">
    <name type="scientific">Triparma verrucosa</name>
    <dbReference type="NCBI Taxonomy" id="1606542"/>
    <lineage>
        <taxon>Eukaryota</taxon>
        <taxon>Sar</taxon>
        <taxon>Stramenopiles</taxon>
        <taxon>Ochrophyta</taxon>
        <taxon>Bolidophyceae</taxon>
        <taxon>Parmales</taxon>
        <taxon>Triparmaceae</taxon>
        <taxon>Triparma</taxon>
    </lineage>
</organism>
<dbReference type="PANTHER" id="PTHR31669:SF251">
    <property type="entry name" value="PROTEIN FAR1-RELATED SEQUENCE"/>
    <property type="match status" value="1"/>
</dbReference>
<dbReference type="AlphaFoldDB" id="A0A9W7BUJ3"/>
<proteinExistence type="predicted"/>